<reference evidence="3" key="1">
    <citation type="submission" date="2017-02" db="UniProtKB">
        <authorList>
            <consortium name="WormBaseParasite"/>
        </authorList>
    </citation>
    <scope>IDENTIFICATION</scope>
</reference>
<keyword evidence="2" id="KW-1185">Reference proteome</keyword>
<sequence length="69" mass="7764">MGCGPIGGNGSVDRDQFCRQFHTVSVLFWTLNNRVVQIFSSLCYLCSHADPTHYVDVIRKYGEIAQQSP</sequence>
<evidence type="ECO:0000313" key="1">
    <source>
        <dbReference type="EMBL" id="VDK25107.1"/>
    </source>
</evidence>
<accession>A0A0M3JCN5</accession>
<gene>
    <name evidence="1" type="ORF">ASIM_LOCUS5170</name>
</gene>
<dbReference type="AlphaFoldDB" id="A0A0M3JCN5"/>
<name>A0A0M3JCN5_ANISI</name>
<evidence type="ECO:0000313" key="2">
    <source>
        <dbReference type="Proteomes" id="UP000267096"/>
    </source>
</evidence>
<reference evidence="1 2" key="2">
    <citation type="submission" date="2018-11" db="EMBL/GenBank/DDBJ databases">
        <authorList>
            <consortium name="Pathogen Informatics"/>
        </authorList>
    </citation>
    <scope>NUCLEOTIDE SEQUENCE [LARGE SCALE GENOMIC DNA]</scope>
</reference>
<organism evidence="3">
    <name type="scientific">Anisakis simplex</name>
    <name type="common">Herring worm</name>
    <dbReference type="NCBI Taxonomy" id="6269"/>
    <lineage>
        <taxon>Eukaryota</taxon>
        <taxon>Metazoa</taxon>
        <taxon>Ecdysozoa</taxon>
        <taxon>Nematoda</taxon>
        <taxon>Chromadorea</taxon>
        <taxon>Rhabditida</taxon>
        <taxon>Spirurina</taxon>
        <taxon>Ascaridomorpha</taxon>
        <taxon>Ascaridoidea</taxon>
        <taxon>Anisakidae</taxon>
        <taxon>Anisakis</taxon>
        <taxon>Anisakis simplex complex</taxon>
    </lineage>
</organism>
<dbReference type="WBParaSite" id="ASIM_0000536801-mRNA-1">
    <property type="protein sequence ID" value="ASIM_0000536801-mRNA-1"/>
    <property type="gene ID" value="ASIM_0000536801"/>
</dbReference>
<dbReference type="EMBL" id="UYRR01009821">
    <property type="protein sequence ID" value="VDK25107.1"/>
    <property type="molecule type" value="Genomic_DNA"/>
</dbReference>
<protein>
    <submittedName>
        <fullName evidence="1 3">Uncharacterized protein</fullName>
    </submittedName>
</protein>
<evidence type="ECO:0000313" key="3">
    <source>
        <dbReference type="WBParaSite" id="ASIM_0000536801-mRNA-1"/>
    </source>
</evidence>
<dbReference type="Proteomes" id="UP000267096">
    <property type="component" value="Unassembled WGS sequence"/>
</dbReference>
<proteinExistence type="predicted"/>